<dbReference type="EMBL" id="AHGT01000101">
    <property type="protein sequence ID" value="ESU35099.1"/>
    <property type="molecule type" value="Genomic_DNA"/>
</dbReference>
<feature type="region of interest" description="Disordered" evidence="1">
    <location>
        <begin position="82"/>
        <end position="210"/>
    </location>
</feature>
<sequence>MKAGLLLVHRPASETRTRARGSPTSGEEPCASSLGGRCCPAVRSSGQPGPAAPPYPVGTHYPRATQLTFCLIEAGLPPAGRAIRTPCKSSSPRQVDPARSPPQAQSPVFGSERRPSPGEKSQAVHASSGINRNTLQTCRGAKAQSLPPSSTTEAAGLSGRQHQSARLLEARRTRGPPWGRQGPGSSRALRSAAPRRGRAPTPGERGPRALMSALPVLQVRPGPQEPTETGRWHRVNVELVGAEEHVPVLHEDPPRRGRPDACSTDTGCRAPLSGVIGIEKDIPFSTRRANVLTGRYLPTQRRSGGAAFTTPLSSLQPLPRLEGELPPNSATDDQHLAIQRAGSGRLDP</sequence>
<feature type="region of interest" description="Disordered" evidence="1">
    <location>
        <begin position="301"/>
        <end position="348"/>
    </location>
</feature>
<name>V6T8L8_GIAIN</name>
<dbReference type="Proteomes" id="UP000018320">
    <property type="component" value="Unassembled WGS sequence"/>
</dbReference>
<dbReference type="VEuPathDB" id="GiardiaDB:GL50803_0060084"/>
<organism evidence="2 3">
    <name type="scientific">Giardia intestinalis</name>
    <name type="common">Giardia lamblia</name>
    <dbReference type="NCBI Taxonomy" id="5741"/>
    <lineage>
        <taxon>Eukaryota</taxon>
        <taxon>Metamonada</taxon>
        <taxon>Diplomonadida</taxon>
        <taxon>Hexamitidae</taxon>
        <taxon>Giardiinae</taxon>
        <taxon>Giardia</taxon>
    </lineage>
</organism>
<gene>
    <name evidence="2" type="ORF">DHA2_153961</name>
</gene>
<evidence type="ECO:0000256" key="1">
    <source>
        <dbReference type="SAM" id="MobiDB-lite"/>
    </source>
</evidence>
<proteinExistence type="predicted"/>
<comment type="caution">
    <text evidence="2">The sequence shown here is derived from an EMBL/GenBank/DDBJ whole genome shotgun (WGS) entry which is preliminary data.</text>
</comment>
<evidence type="ECO:0000313" key="3">
    <source>
        <dbReference type="Proteomes" id="UP000018320"/>
    </source>
</evidence>
<accession>V6T8L8</accession>
<reference evidence="3" key="1">
    <citation type="submission" date="2012-02" db="EMBL/GenBank/DDBJ databases">
        <title>Genome sequencing of Giardia lamblia Genotypes A2 and B isolates (DH and GS) and comparative analysis with the genomes of Genotypes A1 and E (WB and Pig).</title>
        <authorList>
            <person name="Adam R."/>
            <person name="Dahlstrom E."/>
            <person name="Martens C."/>
            <person name="Bruno D."/>
            <person name="Barbian K."/>
            <person name="Porcella S.F."/>
            <person name="Nash T."/>
        </authorList>
    </citation>
    <scope>NUCLEOTIDE SEQUENCE</scope>
    <source>
        <strain evidence="3">DH</strain>
    </source>
</reference>
<feature type="compositionally biased region" description="Polar residues" evidence="1">
    <location>
        <begin position="124"/>
        <end position="137"/>
    </location>
</feature>
<evidence type="ECO:0000313" key="2">
    <source>
        <dbReference type="EMBL" id="ESU35099.1"/>
    </source>
</evidence>
<feature type="compositionally biased region" description="Low complexity" evidence="1">
    <location>
        <begin position="183"/>
        <end position="192"/>
    </location>
</feature>
<protein>
    <submittedName>
        <fullName evidence="2">Histone H3</fullName>
    </submittedName>
</protein>
<reference evidence="2 3" key="2">
    <citation type="journal article" date="2013" name="Genome Biol. Evol.">
        <title>Genome sequencing of Giardia lamblia genotypes A2 and B isolates (DH and GS) and comparative analysis with the genomes of genotypes A1 and E (WB and Pig).</title>
        <authorList>
            <person name="Adam R.D."/>
            <person name="Dahlstrom E.W."/>
            <person name="Martens C.A."/>
            <person name="Bruno D.P."/>
            <person name="Barbian K.D."/>
            <person name="Ricklefs S.M."/>
            <person name="Hernandez M.M."/>
            <person name="Narla N.P."/>
            <person name="Patel R.B."/>
            <person name="Porcella S.F."/>
            <person name="Nash T.E."/>
        </authorList>
    </citation>
    <scope>NUCLEOTIDE SEQUENCE [LARGE SCALE GENOMIC DNA]</scope>
    <source>
        <strain evidence="2 3">DH</strain>
    </source>
</reference>
<dbReference type="VEuPathDB" id="GiardiaDB:DHA2_153961"/>
<dbReference type="AlphaFoldDB" id="V6T8L8"/>
<feature type="region of interest" description="Disordered" evidence="1">
    <location>
        <begin position="1"/>
        <end position="33"/>
    </location>
</feature>